<evidence type="ECO:0000313" key="2">
    <source>
        <dbReference type="EMBL" id="PHN98563.1"/>
    </source>
</evidence>
<protein>
    <submittedName>
        <fullName evidence="2">Uncharacterized protein</fullName>
    </submittedName>
</protein>
<name>A0A2G1BWZ7_9FLAO</name>
<sequence length="215" mass="25442">MERKITQDLKQKAYQLLTDKIDIEVFESFLYKLVENNEFSSEDLLFNFININYKSNDYKRRLLNLIKNNCSEEELLSLEVYSLCLTLSSSNENEVILSAINSLSALNSQTEYQYDILFEFYMLNDNILGEGFYYYSLTNEQVINKAKFFSEKIISKFNSYKENEDWYGFLNCEIALEKDGEILKQNDIIKEVNPYENKGLIRKIIDSFKQVLRLT</sequence>
<dbReference type="EMBL" id="PDUU01000003">
    <property type="protein sequence ID" value="PHN98563.1"/>
    <property type="molecule type" value="Genomic_DNA"/>
</dbReference>
<accession>A0A2G1BWZ7</accession>
<reference evidence="2" key="2">
    <citation type="submission" date="2017-10" db="EMBL/GenBank/DDBJ databases">
        <authorList>
            <person name="Enke T.N."/>
            <person name="Cordero O.X."/>
        </authorList>
    </citation>
    <scope>NUCLEOTIDE SEQUENCE</scope>
    <source>
        <strain evidence="2">4G03</strain>
    </source>
</reference>
<dbReference type="Proteomes" id="UP001242342">
    <property type="component" value="Unassembled WGS sequence"/>
</dbReference>
<reference evidence="1 4" key="3">
    <citation type="submission" date="2023-07" db="EMBL/GenBank/DDBJ databases">
        <title>Genome content predicts the carbon catabolic preferences of heterotrophic bacteria.</title>
        <authorList>
            <person name="Gralka M."/>
        </authorList>
    </citation>
    <scope>NUCLEOTIDE SEQUENCE [LARGE SCALE GENOMIC DNA]</scope>
    <source>
        <strain evidence="1 4">4G03</strain>
    </source>
</reference>
<dbReference type="RefSeq" id="WP_099214382.1">
    <property type="nucleotide sequence ID" value="NZ_JAUYVU010000002.1"/>
</dbReference>
<dbReference type="EMBL" id="JAUYVU010000002">
    <property type="protein sequence ID" value="MDP2540604.1"/>
    <property type="molecule type" value="Genomic_DNA"/>
</dbReference>
<organism evidence="2 3">
    <name type="scientific">Tenacibaculum discolor</name>
    <dbReference type="NCBI Taxonomy" id="361581"/>
    <lineage>
        <taxon>Bacteria</taxon>
        <taxon>Pseudomonadati</taxon>
        <taxon>Bacteroidota</taxon>
        <taxon>Flavobacteriia</taxon>
        <taxon>Flavobacteriales</taxon>
        <taxon>Flavobacteriaceae</taxon>
        <taxon>Tenacibaculum</taxon>
    </lineage>
</organism>
<dbReference type="AlphaFoldDB" id="A0A2G1BWZ7"/>
<dbReference type="Proteomes" id="UP000222163">
    <property type="component" value="Unassembled WGS sequence"/>
</dbReference>
<evidence type="ECO:0000313" key="4">
    <source>
        <dbReference type="Proteomes" id="UP001242342"/>
    </source>
</evidence>
<evidence type="ECO:0000313" key="3">
    <source>
        <dbReference type="Proteomes" id="UP000222163"/>
    </source>
</evidence>
<evidence type="ECO:0000313" key="1">
    <source>
        <dbReference type="EMBL" id="MDP2540604.1"/>
    </source>
</evidence>
<proteinExistence type="predicted"/>
<gene>
    <name evidence="2" type="ORF">CSC81_03475</name>
    <name evidence="1" type="ORF">Q8W23_03865</name>
</gene>
<comment type="caution">
    <text evidence="2">The sequence shown here is derived from an EMBL/GenBank/DDBJ whole genome shotgun (WGS) entry which is preliminary data.</text>
</comment>
<keyword evidence="4" id="KW-1185">Reference proteome</keyword>
<reference evidence="2 3" key="1">
    <citation type="journal article" date="2016" name="Nat. Commun.">
        <title>Microbial interactions lead to rapid micro-scale successions on model marine particles.</title>
        <authorList>
            <person name="Datta M.S."/>
            <person name="Sliwerska E."/>
            <person name="Gore J."/>
            <person name="Polz M.F."/>
            <person name="Cordero O.X."/>
        </authorList>
    </citation>
    <scope>NUCLEOTIDE SEQUENCE [LARGE SCALE GENOMIC DNA]</scope>
    <source>
        <strain evidence="2 3">4G03</strain>
    </source>
</reference>